<reference evidence="4" key="1">
    <citation type="submission" date="2019-11" db="EMBL/GenBank/DDBJ databases">
        <title>Microbial mats filling the niche in hypersaline microbial mats.</title>
        <authorList>
            <person name="Wong H.L."/>
            <person name="Macleod F.I."/>
            <person name="White R.A. III"/>
            <person name="Burns B.P."/>
        </authorList>
    </citation>
    <scope>NUCLEOTIDE SEQUENCE</scope>
    <source>
        <strain evidence="4">Rbin_158</strain>
    </source>
</reference>
<name>A0A9D5JYN7_9BACT</name>
<evidence type="ECO:0000313" key="5">
    <source>
        <dbReference type="Proteomes" id="UP000649604"/>
    </source>
</evidence>
<evidence type="ECO:0000256" key="2">
    <source>
        <dbReference type="PIRSR" id="PIRSR005211-1"/>
    </source>
</evidence>
<dbReference type="EMBL" id="WJJP01000542">
    <property type="protein sequence ID" value="MBD3326227.1"/>
    <property type="molecule type" value="Genomic_DNA"/>
</dbReference>
<sequence>MPLIEHSPYSPPWWLRNRHLHTIYPALCRKVPQVTYTRQRLETPDGDFLDLDWSKVGADRLLIAVHGLEGSSRSHYMLGMIRAFNRRGWDGVACNLRGCSGEPNRLLSFYHAGMTGDLHTVISQILAHNSYTRLALVGFSLGGNLVLKYLGERTAALPQALTHAAAVSAPCDLASSARQLAKRSNALYMRNFLHAFHQKIKAKMQQYPGQLSDAHFQAIKNFKAYDDRYTAPLHGFADAEDYWTRCSAKPLLSRIRIPTLLLNALDDPFLADACYPYAIAARSQHLWLETPANGGHVGFVACNPAREYWHETRVAAFIIKGR</sequence>
<keyword evidence="4" id="KW-0378">Hydrolase</keyword>
<gene>
    <name evidence="4" type="ORF">GF339_16690</name>
</gene>
<dbReference type="GO" id="GO:0047372">
    <property type="term" value="F:monoacylglycerol lipase activity"/>
    <property type="evidence" value="ECO:0007669"/>
    <property type="project" value="TreeGrafter"/>
</dbReference>
<evidence type="ECO:0000256" key="1">
    <source>
        <dbReference type="ARBA" id="ARBA00010884"/>
    </source>
</evidence>
<organism evidence="4 5">
    <name type="scientific">candidate division KSB3 bacterium</name>
    <dbReference type="NCBI Taxonomy" id="2044937"/>
    <lineage>
        <taxon>Bacteria</taxon>
        <taxon>candidate division KSB3</taxon>
    </lineage>
</organism>
<protein>
    <submittedName>
        <fullName evidence="4">Alpha/beta fold hydrolase</fullName>
    </submittedName>
</protein>
<dbReference type="AlphaFoldDB" id="A0A9D5JYN7"/>
<feature type="active site" description="Charge relay system" evidence="2">
    <location>
        <position position="140"/>
    </location>
</feature>
<dbReference type="Pfam" id="PF00561">
    <property type="entry name" value="Abhydrolase_1"/>
    <property type="match status" value="1"/>
</dbReference>
<dbReference type="InterPro" id="IPR029058">
    <property type="entry name" value="AB_hydrolase_fold"/>
</dbReference>
<evidence type="ECO:0000313" key="4">
    <source>
        <dbReference type="EMBL" id="MBD3326227.1"/>
    </source>
</evidence>
<dbReference type="Proteomes" id="UP000649604">
    <property type="component" value="Unassembled WGS sequence"/>
</dbReference>
<dbReference type="InterPro" id="IPR050960">
    <property type="entry name" value="AB_hydrolase_4_sf"/>
</dbReference>
<dbReference type="PANTHER" id="PTHR10794">
    <property type="entry name" value="ABHYDROLASE DOMAIN-CONTAINING PROTEIN"/>
    <property type="match status" value="1"/>
</dbReference>
<feature type="active site" description="Charge relay system" evidence="2">
    <location>
        <position position="296"/>
    </location>
</feature>
<dbReference type="GO" id="GO:0034338">
    <property type="term" value="F:short-chain carboxylesterase activity"/>
    <property type="evidence" value="ECO:0007669"/>
    <property type="project" value="TreeGrafter"/>
</dbReference>
<dbReference type="Gene3D" id="3.40.50.1820">
    <property type="entry name" value="alpha/beta hydrolase"/>
    <property type="match status" value="1"/>
</dbReference>
<dbReference type="PANTHER" id="PTHR10794:SF94">
    <property type="entry name" value="ESTERASE YHET-RELATED"/>
    <property type="match status" value="1"/>
</dbReference>
<comment type="caution">
    <text evidence="4">The sequence shown here is derived from an EMBL/GenBank/DDBJ whole genome shotgun (WGS) entry which is preliminary data.</text>
</comment>
<dbReference type="PIRSF" id="PIRSF005211">
    <property type="entry name" value="Ab_hydro_YheT"/>
    <property type="match status" value="1"/>
</dbReference>
<dbReference type="SUPFAM" id="SSF53474">
    <property type="entry name" value="alpha/beta-Hydrolases"/>
    <property type="match status" value="1"/>
</dbReference>
<proteinExistence type="inferred from homology"/>
<evidence type="ECO:0000259" key="3">
    <source>
        <dbReference type="Pfam" id="PF00561"/>
    </source>
</evidence>
<comment type="similarity">
    <text evidence="1">Belongs to the AB hydrolase superfamily. AB hydrolase 4 family.</text>
</comment>
<feature type="active site" description="Charge relay system" evidence="2">
    <location>
        <position position="267"/>
    </location>
</feature>
<dbReference type="InterPro" id="IPR000073">
    <property type="entry name" value="AB_hydrolase_1"/>
</dbReference>
<feature type="domain" description="AB hydrolase-1" evidence="3">
    <location>
        <begin position="61"/>
        <end position="299"/>
    </location>
</feature>
<dbReference type="InterPro" id="IPR012020">
    <property type="entry name" value="ABHD4"/>
</dbReference>
<accession>A0A9D5JYN7</accession>